<evidence type="ECO:0000313" key="1">
    <source>
        <dbReference type="EMBL" id="GBG10651.1"/>
    </source>
</evidence>
<sequence length="128" mass="14428">MSETTNAPQDGGRTLTYRITSQWANFENEAINASLITDIILALDSDDFIVLDPSEPVEGSSYLQAATAEGEGNGFVVELRLVNDDGTFKHYGYSTVDSNEVIRMFLQYWGEQKLPDWSNWTDMTDQFE</sequence>
<reference evidence="1 2" key="1">
    <citation type="submission" date="2017-08" db="EMBL/GenBank/DDBJ databases">
        <title>Substantial Increase in Enzyme Production by Combined Drug-Resistance Mutations in Paenibacillus agaridevorans.</title>
        <authorList>
            <person name="Tanaka Y."/>
            <person name="Funane K."/>
            <person name="Hosaka T."/>
            <person name="Shiwa Y."/>
            <person name="Fujita N."/>
            <person name="Miyazaki T."/>
            <person name="Yoshikawa H."/>
            <person name="Murakami K."/>
            <person name="Kasahara K."/>
            <person name="Inaoka T."/>
            <person name="Hiraga Y."/>
            <person name="Ochi K."/>
        </authorList>
    </citation>
    <scope>NUCLEOTIDE SEQUENCE [LARGE SCALE GENOMIC DNA]</scope>
    <source>
        <strain evidence="1 2">T-3040</strain>
    </source>
</reference>
<dbReference type="AlphaFoldDB" id="A0A2R5F3N8"/>
<evidence type="ECO:0000313" key="2">
    <source>
        <dbReference type="Proteomes" id="UP000245202"/>
    </source>
</evidence>
<keyword evidence="2" id="KW-1185">Reference proteome</keyword>
<name>A0A2R5F3N8_9BACL</name>
<comment type="caution">
    <text evidence="1">The sequence shown here is derived from an EMBL/GenBank/DDBJ whole genome shotgun (WGS) entry which is preliminary data.</text>
</comment>
<dbReference type="RefSeq" id="WP_256975886.1">
    <property type="nucleotide sequence ID" value="NZ_BDQX01000339.1"/>
</dbReference>
<organism evidence="1 2">
    <name type="scientific">Paenibacillus agaridevorans</name>
    <dbReference type="NCBI Taxonomy" id="171404"/>
    <lineage>
        <taxon>Bacteria</taxon>
        <taxon>Bacillati</taxon>
        <taxon>Bacillota</taxon>
        <taxon>Bacilli</taxon>
        <taxon>Bacillales</taxon>
        <taxon>Paenibacillaceae</taxon>
        <taxon>Paenibacillus</taxon>
    </lineage>
</organism>
<dbReference type="EMBL" id="BDQX01000339">
    <property type="protein sequence ID" value="GBG10651.1"/>
    <property type="molecule type" value="Genomic_DNA"/>
</dbReference>
<dbReference type="Proteomes" id="UP000245202">
    <property type="component" value="Unassembled WGS sequence"/>
</dbReference>
<protein>
    <submittedName>
        <fullName evidence="1">Uncharacterized protein</fullName>
    </submittedName>
</protein>
<gene>
    <name evidence="1" type="ORF">PAT3040_05402</name>
</gene>
<accession>A0A2R5F3N8</accession>
<proteinExistence type="predicted"/>